<gene>
    <name evidence="2" type="ORF">PAC_09830</name>
</gene>
<feature type="region of interest" description="Disordered" evidence="1">
    <location>
        <begin position="116"/>
        <end position="136"/>
    </location>
</feature>
<dbReference type="AlphaFoldDB" id="A0A1L7X4J1"/>
<evidence type="ECO:0000313" key="2">
    <source>
        <dbReference type="EMBL" id="CZR59935.1"/>
    </source>
</evidence>
<proteinExistence type="predicted"/>
<name>A0A1L7X4J1_9HELO</name>
<organism evidence="2 3">
    <name type="scientific">Phialocephala subalpina</name>
    <dbReference type="NCBI Taxonomy" id="576137"/>
    <lineage>
        <taxon>Eukaryota</taxon>
        <taxon>Fungi</taxon>
        <taxon>Dikarya</taxon>
        <taxon>Ascomycota</taxon>
        <taxon>Pezizomycotina</taxon>
        <taxon>Leotiomycetes</taxon>
        <taxon>Helotiales</taxon>
        <taxon>Mollisiaceae</taxon>
        <taxon>Phialocephala</taxon>
        <taxon>Phialocephala fortinii species complex</taxon>
    </lineage>
</organism>
<evidence type="ECO:0000256" key="1">
    <source>
        <dbReference type="SAM" id="MobiDB-lite"/>
    </source>
</evidence>
<protein>
    <submittedName>
        <fullName evidence="2">Uncharacterized protein</fullName>
    </submittedName>
</protein>
<evidence type="ECO:0000313" key="3">
    <source>
        <dbReference type="Proteomes" id="UP000184330"/>
    </source>
</evidence>
<sequence>MAPMKSTGTLVLTASTYLTMLEDIKDKDSPGEIIQQRYSTNSDVMNRPSWKTDDIGYRATSGAIYLKRRVEIQGRELPDYVQRLIIAKDYVNLQHRKESIEANKEGIRKCWLASNDDSGKSGSGNERADVDPPSVRGPCGSCREKIAQGEDIVCLYFVSNKEVSVWR</sequence>
<dbReference type="EMBL" id="FJOG01000015">
    <property type="protein sequence ID" value="CZR59935.1"/>
    <property type="molecule type" value="Genomic_DNA"/>
</dbReference>
<accession>A0A1L7X4J1</accession>
<keyword evidence="3" id="KW-1185">Reference proteome</keyword>
<reference evidence="2 3" key="1">
    <citation type="submission" date="2016-03" db="EMBL/GenBank/DDBJ databases">
        <authorList>
            <person name="Ploux O."/>
        </authorList>
    </citation>
    <scope>NUCLEOTIDE SEQUENCE [LARGE SCALE GENOMIC DNA]</scope>
    <source>
        <strain evidence="2 3">UAMH 11012</strain>
    </source>
</reference>
<dbReference type="Proteomes" id="UP000184330">
    <property type="component" value="Unassembled WGS sequence"/>
</dbReference>